<gene>
    <name evidence="2" type="ORF">IWW36_004124</name>
</gene>
<sequence>MSNPSNFYLRKDDLQSAEKSPRRHGLGLRRARTATANSIKKLFKSKRDPQNAYSNGGTSSSNSGSSANNGRRRSLIPGLDALRSSSNDLEPVKAPAVQNLPIESRPSSAHSTRSMRTIFSSAKRITLRPSLLFRHQNHVADFGADAMALGDYVPASRISAPVVAASPTANAASAADTPRPLPSELQVRHEESMDLSSNMEADGAGTRKPSIAHSEHLPLSPLQQPLFLPRRSPIPTQILPSVPHTPPASLTGSDIVKSPTSYSSRSLGLSSLDFGYDEHIVSAIMPSSPGNSVSSESSPVQSLISAGSHLEPISLDANSADQGRDSPHRDIALDHMPCYEMGTLEEVVVPLTGADPIELIDVDKMNAVDEFSQKDEPSIPAEKATSERCSEYSVELVISAEIAGDHLPDKDAVCLSNSVLASSTIYELGSADKLSFLAMQKIQTSQPEISSPYVVQDIDELLEELGITDSLINGGNVTDKPIALDTPLPLNLDEDNDSFSLREIDELLQQLDKAAGFCSETPKVSSAVVSPVINVQRAISSMDAVNTMQTACETKKPKSYLDNTRTSMFNPWSIVASLGAPQKVVAASMGRPSVEANSFEPCSLLDPAALINSLGGVLDIQFPEQQETCIEQTVDVASLISSLGKVIALEEPEMQWLSVNELVSQLGDIEQICMAATKQPCSQILDVPNIISSLGGVYTPDFILCNVEQLRRTSTYTLVDEEAIVLDAACGQHSCEFPSLHLSSPKFYPSLLADSLLVNMSTMDVDESVMADSRSRTSSIISYNQPFEYFSGISRLMAALRIQPIVVSRPFLGPARRVLFPHLY</sequence>
<feature type="compositionally biased region" description="Basic and acidic residues" evidence="1">
    <location>
        <begin position="9"/>
        <end position="20"/>
    </location>
</feature>
<evidence type="ECO:0000313" key="2">
    <source>
        <dbReference type="EMBL" id="KAJ2846907.1"/>
    </source>
</evidence>
<accession>A0A9W8I3X3</accession>
<keyword evidence="3" id="KW-1185">Reference proteome</keyword>
<feature type="region of interest" description="Disordered" evidence="1">
    <location>
        <begin position="191"/>
        <end position="212"/>
    </location>
</feature>
<proteinExistence type="predicted"/>
<name>A0A9W8I3X3_9FUNG</name>
<feature type="compositionally biased region" description="Low complexity" evidence="1">
    <location>
        <begin position="54"/>
        <end position="69"/>
    </location>
</feature>
<organism evidence="2 3">
    <name type="scientific">Coemansia brasiliensis</name>
    <dbReference type="NCBI Taxonomy" id="2650707"/>
    <lineage>
        <taxon>Eukaryota</taxon>
        <taxon>Fungi</taxon>
        <taxon>Fungi incertae sedis</taxon>
        <taxon>Zoopagomycota</taxon>
        <taxon>Kickxellomycotina</taxon>
        <taxon>Kickxellomycetes</taxon>
        <taxon>Kickxellales</taxon>
        <taxon>Kickxellaceae</taxon>
        <taxon>Coemansia</taxon>
    </lineage>
</organism>
<feature type="region of interest" description="Disordered" evidence="1">
    <location>
        <begin position="231"/>
        <end position="262"/>
    </location>
</feature>
<feature type="region of interest" description="Disordered" evidence="1">
    <location>
        <begin position="1"/>
        <end position="73"/>
    </location>
</feature>
<dbReference type="OrthoDB" id="5599311at2759"/>
<protein>
    <submittedName>
        <fullName evidence="2">Uncharacterized protein</fullName>
    </submittedName>
</protein>
<dbReference type="EMBL" id="JANBUW010000426">
    <property type="protein sequence ID" value="KAJ2846907.1"/>
    <property type="molecule type" value="Genomic_DNA"/>
</dbReference>
<comment type="caution">
    <text evidence="2">The sequence shown here is derived from an EMBL/GenBank/DDBJ whole genome shotgun (WGS) entry which is preliminary data.</text>
</comment>
<reference evidence="2" key="1">
    <citation type="submission" date="2022-07" db="EMBL/GenBank/DDBJ databases">
        <title>Phylogenomic reconstructions and comparative analyses of Kickxellomycotina fungi.</title>
        <authorList>
            <person name="Reynolds N.K."/>
            <person name="Stajich J.E."/>
            <person name="Barry K."/>
            <person name="Grigoriev I.V."/>
            <person name="Crous P."/>
            <person name="Smith M.E."/>
        </authorList>
    </citation>
    <scope>NUCLEOTIDE SEQUENCE</scope>
    <source>
        <strain evidence="2">NRRL 1566</strain>
    </source>
</reference>
<dbReference type="Proteomes" id="UP001139887">
    <property type="component" value="Unassembled WGS sequence"/>
</dbReference>
<feature type="compositionally biased region" description="Basic residues" evidence="1">
    <location>
        <begin position="21"/>
        <end position="32"/>
    </location>
</feature>
<evidence type="ECO:0000313" key="3">
    <source>
        <dbReference type="Proteomes" id="UP001139887"/>
    </source>
</evidence>
<dbReference type="AlphaFoldDB" id="A0A9W8I3X3"/>
<evidence type="ECO:0000256" key="1">
    <source>
        <dbReference type="SAM" id="MobiDB-lite"/>
    </source>
</evidence>